<evidence type="ECO:0000256" key="1">
    <source>
        <dbReference type="ARBA" id="ARBA00023235"/>
    </source>
</evidence>
<dbReference type="SUPFAM" id="SSF53743">
    <property type="entry name" value="FucI/AraA N-terminal and middle domains"/>
    <property type="match status" value="1"/>
</dbReference>
<sequence length="191" mass="21269">MTTPYADREVWFLTGSQHLYGPEVLDQVAAQSQEIARALDAADAVPAPVVWKPVLADSTTIRRVMLEANADDRVLGVVTWMHTFSPSKMWIAGLDALRKPLLHLHTQANVEPAVGDDRLRLHEPQPGRARRPRARVRARAHEHDPHHRGRPRLRPVRARPRGHLGAGRRRVGRAARACGWPGSATTCATSR</sequence>
<keyword evidence="2" id="KW-0119">Carbohydrate metabolism</keyword>
<evidence type="ECO:0000313" key="5">
    <source>
        <dbReference type="EMBL" id="GMA84836.1"/>
    </source>
</evidence>
<evidence type="ECO:0000256" key="2">
    <source>
        <dbReference type="ARBA" id="ARBA00023277"/>
    </source>
</evidence>
<feature type="domain" description="L-arabinose isomerase N-terminal" evidence="4">
    <location>
        <begin position="9"/>
        <end position="111"/>
    </location>
</feature>
<dbReference type="Proteomes" id="UP001157017">
    <property type="component" value="Unassembled WGS sequence"/>
</dbReference>
<keyword evidence="1" id="KW-0413">Isomerase</keyword>
<feature type="compositionally biased region" description="Basic residues" evidence="3">
    <location>
        <begin position="146"/>
        <end position="171"/>
    </location>
</feature>
<evidence type="ECO:0000256" key="3">
    <source>
        <dbReference type="SAM" id="MobiDB-lite"/>
    </source>
</evidence>
<dbReference type="PANTHER" id="PTHR38464:SF1">
    <property type="entry name" value="L-ARABINOSE ISOMERASE"/>
    <property type="match status" value="1"/>
</dbReference>
<organism evidence="5 6">
    <name type="scientific">Angustibacter aerolatus</name>
    <dbReference type="NCBI Taxonomy" id="1162965"/>
    <lineage>
        <taxon>Bacteria</taxon>
        <taxon>Bacillati</taxon>
        <taxon>Actinomycetota</taxon>
        <taxon>Actinomycetes</taxon>
        <taxon>Kineosporiales</taxon>
        <taxon>Kineosporiaceae</taxon>
    </lineage>
</organism>
<dbReference type="PANTHER" id="PTHR38464">
    <property type="entry name" value="L-ARABINOSE ISOMERASE"/>
    <property type="match status" value="1"/>
</dbReference>
<dbReference type="InterPro" id="IPR003762">
    <property type="entry name" value="Lara_isomerase"/>
</dbReference>
<dbReference type="EMBL" id="BSUZ01000001">
    <property type="protein sequence ID" value="GMA84836.1"/>
    <property type="molecule type" value="Genomic_DNA"/>
</dbReference>
<evidence type="ECO:0000259" key="4">
    <source>
        <dbReference type="Pfam" id="PF02610"/>
    </source>
</evidence>
<reference evidence="6" key="1">
    <citation type="journal article" date="2019" name="Int. J. Syst. Evol. Microbiol.">
        <title>The Global Catalogue of Microorganisms (GCM) 10K type strain sequencing project: providing services to taxonomists for standard genome sequencing and annotation.</title>
        <authorList>
            <consortium name="The Broad Institute Genomics Platform"/>
            <consortium name="The Broad Institute Genome Sequencing Center for Infectious Disease"/>
            <person name="Wu L."/>
            <person name="Ma J."/>
        </authorList>
    </citation>
    <scope>NUCLEOTIDE SEQUENCE [LARGE SCALE GENOMIC DNA]</scope>
    <source>
        <strain evidence="6">NBRC 108730</strain>
    </source>
</reference>
<proteinExistence type="predicted"/>
<dbReference type="InterPro" id="IPR038583">
    <property type="entry name" value="AraA_N_sf"/>
</dbReference>
<feature type="compositionally biased region" description="Basic residues" evidence="3">
    <location>
        <begin position="128"/>
        <end position="138"/>
    </location>
</feature>
<comment type="caution">
    <text evidence="5">The sequence shown here is derived from an EMBL/GenBank/DDBJ whole genome shotgun (WGS) entry which is preliminary data.</text>
</comment>
<dbReference type="InterPro" id="IPR009015">
    <property type="entry name" value="Fucose_isomerase_N/cen_sf"/>
</dbReference>
<feature type="region of interest" description="Disordered" evidence="3">
    <location>
        <begin position="119"/>
        <end position="171"/>
    </location>
</feature>
<evidence type="ECO:0000313" key="6">
    <source>
        <dbReference type="Proteomes" id="UP001157017"/>
    </source>
</evidence>
<keyword evidence="6" id="KW-1185">Reference proteome</keyword>
<protein>
    <recommendedName>
        <fullName evidence="4">L-arabinose isomerase N-terminal domain-containing protein</fullName>
    </recommendedName>
</protein>
<gene>
    <name evidence="5" type="ORF">GCM10025868_00860</name>
</gene>
<dbReference type="InterPro" id="IPR055389">
    <property type="entry name" value="AraA_N"/>
</dbReference>
<dbReference type="Pfam" id="PF02610">
    <property type="entry name" value="AraA_N"/>
    <property type="match status" value="1"/>
</dbReference>
<accession>A0ABQ6J9I2</accession>
<dbReference type="Gene3D" id="3.40.50.10940">
    <property type="match status" value="1"/>
</dbReference>
<name>A0ABQ6J9I2_9ACTN</name>